<feature type="non-terminal residue" evidence="2">
    <location>
        <position position="1"/>
    </location>
</feature>
<dbReference type="GO" id="GO:0003723">
    <property type="term" value="F:RNA binding"/>
    <property type="evidence" value="ECO:0007669"/>
    <property type="project" value="UniProtKB-KW"/>
</dbReference>
<dbReference type="Gene3D" id="3.10.290.10">
    <property type="entry name" value="RNA-binding S4 domain"/>
    <property type="match status" value="1"/>
</dbReference>
<protein>
    <submittedName>
        <fullName evidence="2">Tyrosine--tRNA ligase</fullName>
    </submittedName>
</protein>
<keyword evidence="1" id="KW-0694">RNA-binding</keyword>
<comment type="caution">
    <text evidence="2">The sequence shown here is derived from an EMBL/GenBank/DDBJ whole genome shotgun (WGS) entry which is preliminary data.</text>
</comment>
<keyword evidence="2" id="KW-0436">Ligase</keyword>
<organism evidence="2 3">
    <name type="scientific">Nguyenibacter vanlangensis</name>
    <dbReference type="NCBI Taxonomy" id="1216886"/>
    <lineage>
        <taxon>Bacteria</taxon>
        <taxon>Pseudomonadati</taxon>
        <taxon>Pseudomonadota</taxon>
        <taxon>Alphaproteobacteria</taxon>
        <taxon>Acetobacterales</taxon>
        <taxon>Acetobacteraceae</taxon>
        <taxon>Nguyenibacter</taxon>
    </lineage>
</organism>
<proteinExistence type="predicted"/>
<dbReference type="InterPro" id="IPR036986">
    <property type="entry name" value="S4_RNA-bd_sf"/>
</dbReference>
<name>A0A7Y7MA66_9PROT</name>
<accession>A0A7Y7MA66</accession>
<dbReference type="PROSITE" id="PS50889">
    <property type="entry name" value="S4"/>
    <property type="match status" value="1"/>
</dbReference>
<dbReference type="GO" id="GO:0016874">
    <property type="term" value="F:ligase activity"/>
    <property type="evidence" value="ECO:0007669"/>
    <property type="project" value="UniProtKB-KW"/>
</dbReference>
<evidence type="ECO:0000313" key="3">
    <source>
        <dbReference type="Proteomes" id="UP000534870"/>
    </source>
</evidence>
<dbReference type="CDD" id="cd00165">
    <property type="entry name" value="S4"/>
    <property type="match status" value="1"/>
</dbReference>
<dbReference type="Proteomes" id="UP000534870">
    <property type="component" value="Unassembled WGS sequence"/>
</dbReference>
<sequence>GLAASNGEARRLIRGGGARINDATVQDEGQMVGTADLMDGAIKLSSGRKHHILVRPA</sequence>
<dbReference type="SUPFAM" id="SSF55174">
    <property type="entry name" value="Alpha-L RNA-binding motif"/>
    <property type="match status" value="1"/>
</dbReference>
<reference evidence="2 3" key="1">
    <citation type="submission" date="2020-06" db="EMBL/GenBank/DDBJ databases">
        <title>Description of novel acetic acid bacteria.</title>
        <authorList>
            <person name="Sombolestani A."/>
        </authorList>
    </citation>
    <scope>NUCLEOTIDE SEQUENCE [LARGE SCALE GENOMIC DNA]</scope>
    <source>
        <strain evidence="2 3">LMG 31431</strain>
    </source>
</reference>
<evidence type="ECO:0000313" key="2">
    <source>
        <dbReference type="EMBL" id="NVN13853.1"/>
    </source>
</evidence>
<gene>
    <name evidence="2" type="ORF">HUK84_22380</name>
</gene>
<dbReference type="EMBL" id="JABXXP010001243">
    <property type="protein sequence ID" value="NVN13853.1"/>
    <property type="molecule type" value="Genomic_DNA"/>
</dbReference>
<evidence type="ECO:0000256" key="1">
    <source>
        <dbReference type="PROSITE-ProRule" id="PRU00182"/>
    </source>
</evidence>
<dbReference type="AlphaFoldDB" id="A0A7Y7MA66"/>